<gene>
    <name evidence="1" type="primary">dsrH</name>
    <name evidence="1" type="ORF">Kalk_00045</name>
</gene>
<name>A0A2K9LEY8_9GAMM</name>
<dbReference type="Gene3D" id="3.40.1260.10">
    <property type="entry name" value="DsrEFH-like"/>
    <property type="match status" value="1"/>
</dbReference>
<evidence type="ECO:0000313" key="2">
    <source>
        <dbReference type="Proteomes" id="UP000235116"/>
    </source>
</evidence>
<sequence>MILHIVNKSPFEHPAWQQCLRTLGEHDSVLLIEDGTLLLSNPSALTSLPPPERLFILGDDAKSRGIALNSAVASVADYGRFVELVAQHAKTLSWF</sequence>
<dbReference type="RefSeq" id="WP_101892275.1">
    <property type="nucleotide sequence ID" value="NZ_CP022684.1"/>
</dbReference>
<dbReference type="Pfam" id="PF04077">
    <property type="entry name" value="DsrH"/>
    <property type="match status" value="1"/>
</dbReference>
<reference evidence="2" key="1">
    <citation type="submission" date="2017-08" db="EMBL/GenBank/DDBJ databases">
        <title>Direct submision.</title>
        <authorList>
            <person name="Kim S.-J."/>
            <person name="Rhee S.-K."/>
        </authorList>
    </citation>
    <scope>NUCLEOTIDE SEQUENCE [LARGE SCALE GENOMIC DNA]</scope>
    <source>
        <strain evidence="2">GI5</strain>
    </source>
</reference>
<dbReference type="NCBIfam" id="TIGR03011">
    <property type="entry name" value="sulf_tusB_dsrH"/>
    <property type="match status" value="1"/>
</dbReference>
<dbReference type="SUPFAM" id="SSF75169">
    <property type="entry name" value="DsrEFH-like"/>
    <property type="match status" value="1"/>
</dbReference>
<keyword evidence="2" id="KW-1185">Reference proteome</keyword>
<proteinExistence type="predicted"/>
<dbReference type="EMBL" id="CP022684">
    <property type="protein sequence ID" value="AUM10929.1"/>
    <property type="molecule type" value="Genomic_DNA"/>
</dbReference>
<dbReference type="PANTHER" id="PTHR37526">
    <property type="entry name" value="PROTEIN TUSB"/>
    <property type="match status" value="1"/>
</dbReference>
<organism evidence="1 2">
    <name type="scientific">Ketobacter alkanivorans</name>
    <dbReference type="NCBI Taxonomy" id="1917421"/>
    <lineage>
        <taxon>Bacteria</taxon>
        <taxon>Pseudomonadati</taxon>
        <taxon>Pseudomonadota</taxon>
        <taxon>Gammaproteobacteria</taxon>
        <taxon>Pseudomonadales</taxon>
        <taxon>Ketobacteraceae</taxon>
        <taxon>Ketobacter</taxon>
    </lineage>
</organism>
<dbReference type="AlphaFoldDB" id="A0A2K9LEY8"/>
<dbReference type="Proteomes" id="UP000235116">
    <property type="component" value="Chromosome"/>
</dbReference>
<dbReference type="KEGG" id="kak:Kalk_00045"/>
<dbReference type="OrthoDB" id="9795117at2"/>
<dbReference type="InterPro" id="IPR007215">
    <property type="entry name" value="Sulphur_relay_TusB/DsrH"/>
</dbReference>
<dbReference type="GO" id="GO:1990228">
    <property type="term" value="C:sulfurtransferase complex"/>
    <property type="evidence" value="ECO:0007669"/>
    <property type="project" value="TreeGrafter"/>
</dbReference>
<keyword evidence="1" id="KW-0808">Transferase</keyword>
<dbReference type="GO" id="GO:0002143">
    <property type="term" value="P:tRNA wobble position uridine thiolation"/>
    <property type="evidence" value="ECO:0007669"/>
    <property type="project" value="InterPro"/>
</dbReference>
<accession>A0A2K9LEY8</accession>
<protein>
    <submittedName>
        <fullName evidence="1">Sulfurtransferase complex subunit TusB</fullName>
    </submittedName>
</protein>
<dbReference type="InterPro" id="IPR027396">
    <property type="entry name" value="DsrEFH-like"/>
</dbReference>
<dbReference type="GO" id="GO:0016740">
    <property type="term" value="F:transferase activity"/>
    <property type="evidence" value="ECO:0007669"/>
    <property type="project" value="UniProtKB-KW"/>
</dbReference>
<evidence type="ECO:0000313" key="1">
    <source>
        <dbReference type="EMBL" id="AUM10929.1"/>
    </source>
</evidence>
<dbReference type="PANTHER" id="PTHR37526:SF1">
    <property type="entry name" value="PROTEIN TUSB"/>
    <property type="match status" value="1"/>
</dbReference>